<feature type="compositionally biased region" description="Basic and acidic residues" evidence="1">
    <location>
        <begin position="174"/>
        <end position="185"/>
    </location>
</feature>
<name>A0AAD7WJH8_9TELE</name>
<organism evidence="2 3">
    <name type="scientific">Aldrovandia affinis</name>
    <dbReference type="NCBI Taxonomy" id="143900"/>
    <lineage>
        <taxon>Eukaryota</taxon>
        <taxon>Metazoa</taxon>
        <taxon>Chordata</taxon>
        <taxon>Craniata</taxon>
        <taxon>Vertebrata</taxon>
        <taxon>Euteleostomi</taxon>
        <taxon>Actinopterygii</taxon>
        <taxon>Neopterygii</taxon>
        <taxon>Teleostei</taxon>
        <taxon>Notacanthiformes</taxon>
        <taxon>Halosauridae</taxon>
        <taxon>Aldrovandia</taxon>
    </lineage>
</organism>
<accession>A0AAD7WJH8</accession>
<evidence type="ECO:0000313" key="3">
    <source>
        <dbReference type="Proteomes" id="UP001221898"/>
    </source>
</evidence>
<proteinExistence type="predicted"/>
<sequence>MARLETAQREFPGDPDCNPVLKIYAAFCTKSTATACAFSRLWRAKKERRVTMSGDRLRSAETLSAQMQDDISHDAKFQKLLQQMKDNGFKEEGSVREQVEWWQGQTGGKKMKFGLVMNALWMKAAGGVGGNARPSGDTGELVTAGRDDTQTALDADRPEGGGPAFKTLETLRAEREPEVGKEEAQGPHGEGGGGGGGGGGGRDGAWTQMTIQERAHVMLGLPEMKSNDCNAGFWEKLSASVRCLNLGTEDVKQIVESKCPLGALEKVRRLTIPASGGPFWDTFRDYRGDVQGAVGNGSVTWGSVANTRQREHEDPDAFLSRMEERFRAWAEANGETFDPDDARFLAACRRNMAGLYCRAMMNGAVPENTMAALRGWAGYLYSADLEERRRSSLRRENAAAAKNNCGHNKSFCWGKRGGPQGAGARLEIASRGGWLGWLLSAIAVPRCAWGIQRKGSSQRRLCPCATTLVATERLLQLWQDGALC</sequence>
<comment type="caution">
    <text evidence="2">The sequence shown here is derived from an EMBL/GenBank/DDBJ whole genome shotgun (WGS) entry which is preliminary data.</text>
</comment>
<feature type="compositionally biased region" description="Gly residues" evidence="1">
    <location>
        <begin position="188"/>
        <end position="203"/>
    </location>
</feature>
<evidence type="ECO:0000256" key="1">
    <source>
        <dbReference type="SAM" id="MobiDB-lite"/>
    </source>
</evidence>
<protein>
    <submittedName>
        <fullName evidence="2">Uncharacterized protein</fullName>
    </submittedName>
</protein>
<gene>
    <name evidence="2" type="ORF">AAFF_G00412750</name>
</gene>
<dbReference type="AlphaFoldDB" id="A0AAD7WJH8"/>
<reference evidence="2" key="1">
    <citation type="journal article" date="2023" name="Science">
        <title>Genome structures resolve the early diversification of teleost fishes.</title>
        <authorList>
            <person name="Parey E."/>
            <person name="Louis A."/>
            <person name="Montfort J."/>
            <person name="Bouchez O."/>
            <person name="Roques C."/>
            <person name="Iampietro C."/>
            <person name="Lluch J."/>
            <person name="Castinel A."/>
            <person name="Donnadieu C."/>
            <person name="Desvignes T."/>
            <person name="Floi Bucao C."/>
            <person name="Jouanno E."/>
            <person name="Wen M."/>
            <person name="Mejri S."/>
            <person name="Dirks R."/>
            <person name="Jansen H."/>
            <person name="Henkel C."/>
            <person name="Chen W.J."/>
            <person name="Zahm M."/>
            <person name="Cabau C."/>
            <person name="Klopp C."/>
            <person name="Thompson A.W."/>
            <person name="Robinson-Rechavi M."/>
            <person name="Braasch I."/>
            <person name="Lecointre G."/>
            <person name="Bobe J."/>
            <person name="Postlethwait J.H."/>
            <person name="Berthelot C."/>
            <person name="Roest Crollius H."/>
            <person name="Guiguen Y."/>
        </authorList>
    </citation>
    <scope>NUCLEOTIDE SEQUENCE</scope>
    <source>
        <strain evidence="2">NC1722</strain>
    </source>
</reference>
<dbReference type="EMBL" id="JAINUG010000084">
    <property type="protein sequence ID" value="KAJ8399237.1"/>
    <property type="molecule type" value="Genomic_DNA"/>
</dbReference>
<feature type="region of interest" description="Disordered" evidence="1">
    <location>
        <begin position="174"/>
        <end position="205"/>
    </location>
</feature>
<evidence type="ECO:0000313" key="2">
    <source>
        <dbReference type="EMBL" id="KAJ8399237.1"/>
    </source>
</evidence>
<keyword evidence="3" id="KW-1185">Reference proteome</keyword>
<dbReference type="Proteomes" id="UP001221898">
    <property type="component" value="Unassembled WGS sequence"/>
</dbReference>